<evidence type="ECO:0000313" key="9">
    <source>
        <dbReference type="EMBL" id="CAG4998165.1"/>
    </source>
</evidence>
<keyword evidence="6" id="KW-0472">Membrane</keyword>
<dbReference type="PROSITE" id="PS50255">
    <property type="entry name" value="CYTOCHROME_B5_2"/>
    <property type="match status" value="1"/>
</dbReference>
<dbReference type="AlphaFoldDB" id="A0A8S3X2G8"/>
<dbReference type="EMBL" id="CAJQZP010000935">
    <property type="protein sequence ID" value="CAG4998165.1"/>
    <property type="molecule type" value="Genomic_DNA"/>
</dbReference>
<dbReference type="PANTHER" id="PTHR19359:SF41">
    <property type="entry name" value="GEO08203P1"/>
    <property type="match status" value="1"/>
</dbReference>
<dbReference type="FunFam" id="3.10.120.10:FF:000002">
    <property type="entry name" value="Cytochrome b5 type B"/>
    <property type="match status" value="1"/>
</dbReference>
<dbReference type="InterPro" id="IPR001199">
    <property type="entry name" value="Cyt_B5-like_heme/steroid-bd"/>
</dbReference>
<keyword evidence="10" id="KW-1185">Reference proteome</keyword>
<dbReference type="SMART" id="SM01117">
    <property type="entry name" value="Cyt-b5"/>
    <property type="match status" value="1"/>
</dbReference>
<keyword evidence="5" id="KW-0408">Iron</keyword>
<organism evidence="9 10">
    <name type="scientific">Parnassius apollo</name>
    <name type="common">Apollo butterfly</name>
    <name type="synonym">Papilio apollo</name>
    <dbReference type="NCBI Taxonomy" id="110799"/>
    <lineage>
        <taxon>Eukaryota</taxon>
        <taxon>Metazoa</taxon>
        <taxon>Ecdysozoa</taxon>
        <taxon>Arthropoda</taxon>
        <taxon>Hexapoda</taxon>
        <taxon>Insecta</taxon>
        <taxon>Pterygota</taxon>
        <taxon>Neoptera</taxon>
        <taxon>Endopterygota</taxon>
        <taxon>Lepidoptera</taxon>
        <taxon>Glossata</taxon>
        <taxon>Ditrysia</taxon>
        <taxon>Papilionoidea</taxon>
        <taxon>Papilionidae</taxon>
        <taxon>Parnassiinae</taxon>
        <taxon>Parnassini</taxon>
        <taxon>Parnassius</taxon>
        <taxon>Parnassius</taxon>
    </lineage>
</organism>
<dbReference type="GO" id="GO:0016020">
    <property type="term" value="C:membrane"/>
    <property type="evidence" value="ECO:0007669"/>
    <property type="project" value="UniProtKB-SubCell"/>
</dbReference>
<dbReference type="InterPro" id="IPR050668">
    <property type="entry name" value="Cytochrome_b5"/>
</dbReference>
<dbReference type="Pfam" id="PF00173">
    <property type="entry name" value="Cyt-b5"/>
    <property type="match status" value="1"/>
</dbReference>
<comment type="similarity">
    <text evidence="7">Belongs to the cytochrome b5 family.</text>
</comment>
<evidence type="ECO:0000256" key="1">
    <source>
        <dbReference type="ARBA" id="ARBA00004370"/>
    </source>
</evidence>
<dbReference type="Proteomes" id="UP000691718">
    <property type="component" value="Unassembled WGS sequence"/>
</dbReference>
<evidence type="ECO:0000256" key="4">
    <source>
        <dbReference type="ARBA" id="ARBA00022723"/>
    </source>
</evidence>
<dbReference type="PROSITE" id="PS51257">
    <property type="entry name" value="PROKAR_LIPOPROTEIN"/>
    <property type="match status" value="1"/>
</dbReference>
<evidence type="ECO:0000259" key="8">
    <source>
        <dbReference type="PROSITE" id="PS50255"/>
    </source>
</evidence>
<dbReference type="PANTHER" id="PTHR19359">
    <property type="entry name" value="CYTOCHROME B5"/>
    <property type="match status" value="1"/>
</dbReference>
<keyword evidence="4" id="KW-0479">Metal-binding</keyword>
<evidence type="ECO:0000256" key="3">
    <source>
        <dbReference type="ARBA" id="ARBA00022692"/>
    </source>
</evidence>
<name>A0A8S3X2G8_PARAO</name>
<evidence type="ECO:0000256" key="7">
    <source>
        <dbReference type="ARBA" id="ARBA00038168"/>
    </source>
</evidence>
<proteinExistence type="inferred from homology"/>
<evidence type="ECO:0000256" key="5">
    <source>
        <dbReference type="ARBA" id="ARBA00023004"/>
    </source>
</evidence>
<feature type="domain" description="Cytochrome b5 heme-binding" evidence="8">
    <location>
        <begin position="160"/>
        <end position="236"/>
    </location>
</feature>
<reference evidence="9" key="1">
    <citation type="submission" date="2021-04" db="EMBL/GenBank/DDBJ databases">
        <authorList>
            <person name="Tunstrom K."/>
        </authorList>
    </citation>
    <scope>NUCLEOTIDE SEQUENCE</scope>
</reference>
<gene>
    <name evidence="9" type="ORF">PAPOLLO_LOCUS13332</name>
</gene>
<dbReference type="GO" id="GO:0046872">
    <property type="term" value="F:metal ion binding"/>
    <property type="evidence" value="ECO:0007669"/>
    <property type="project" value="UniProtKB-KW"/>
</dbReference>
<dbReference type="GO" id="GO:0020037">
    <property type="term" value="F:heme binding"/>
    <property type="evidence" value="ECO:0007669"/>
    <property type="project" value="TreeGrafter"/>
</dbReference>
<dbReference type="OrthoDB" id="260519at2759"/>
<evidence type="ECO:0000313" key="10">
    <source>
        <dbReference type="Proteomes" id="UP000691718"/>
    </source>
</evidence>
<comment type="caution">
    <text evidence="9">The sequence shown here is derived from an EMBL/GenBank/DDBJ whole genome shotgun (WGS) entry which is preliminary data.</text>
</comment>
<evidence type="ECO:0000256" key="2">
    <source>
        <dbReference type="ARBA" id="ARBA00022617"/>
    </source>
</evidence>
<evidence type="ECO:0000256" key="6">
    <source>
        <dbReference type="ARBA" id="ARBA00023136"/>
    </source>
</evidence>
<keyword evidence="3" id="KW-0812">Transmembrane</keyword>
<comment type="subcellular location">
    <subcellularLocation>
        <location evidence="1">Membrane</location>
    </subcellularLocation>
</comment>
<sequence>MCAQRLRSVDLAPSEAFMLQPQLNSVVVSCLCFIAYSALIKGKLLVKFLDAQVNPVCNRTFTLSDLQELLKATIIYIWSKRIGRNSYNKRLIIKQYIMATVQTPPELNLQSPLQGNQNSSDLDLVALTMAALRFVNPWTVEAKTNQWQNRIEPGTEEAKDRILSLAEVSQHDTHRDCWVVIYDRVYDITTFFDEHPGGADIMLEYAGRDASTAFRSSGHSKMAAKALERFLVGELPMHERMYRRPGGIRLSDIPE</sequence>
<accession>A0A8S3X2G8</accession>
<protein>
    <submittedName>
        <fullName evidence="9">(apollo) hypothetical protein</fullName>
    </submittedName>
</protein>
<keyword evidence="2" id="KW-0349">Heme</keyword>